<keyword evidence="2" id="KW-0812">Transmembrane</keyword>
<evidence type="ECO:0000313" key="4">
    <source>
        <dbReference type="EMBL" id="PNU00730.1"/>
    </source>
</evidence>
<dbReference type="PANTHER" id="PTHR30487">
    <property type="entry name" value="TYPE 4 PREPILIN-LIKE PROTEINS LEADER PEPTIDE-PROCESSING ENZYME"/>
    <property type="match status" value="1"/>
</dbReference>
<dbReference type="EMBL" id="NIOJ01000007">
    <property type="protein sequence ID" value="PNU00730.1"/>
    <property type="molecule type" value="Genomic_DNA"/>
</dbReference>
<dbReference type="GO" id="GO:0004190">
    <property type="term" value="F:aspartic-type endopeptidase activity"/>
    <property type="evidence" value="ECO:0007669"/>
    <property type="project" value="InterPro"/>
</dbReference>
<sequence length="232" mass="25651">MMAYYIFFCVVGLAAGMFLDVWIECLIAETSIKEGLKKRRRLPNPLVMFLTAIIFMLLLKRYSISIEYFAAIFLMALLIAVFYVDSKRRIIPNELVLAGLLGSVLLLASNLFGCKYIFGEGWQEHLLGLLPGSGFLMLVALMGKVLYKTDNAMGMGDIKIYAPIGLILGWKLCMVSVFIAMAAAAFTSIGLLVAGKKKRKDSVPFGPFIAVGTLVALLWGHDMIKGYMIWGL</sequence>
<comment type="similarity">
    <text evidence="1">Belongs to the peptidase A24 family.</text>
</comment>
<dbReference type="Proteomes" id="UP000236151">
    <property type="component" value="Unassembled WGS sequence"/>
</dbReference>
<accession>A0A2K2FPL5</accession>
<dbReference type="GO" id="GO:0005886">
    <property type="term" value="C:plasma membrane"/>
    <property type="evidence" value="ECO:0007669"/>
    <property type="project" value="TreeGrafter"/>
</dbReference>
<dbReference type="AlphaFoldDB" id="A0A2K2FPL5"/>
<dbReference type="GO" id="GO:0006465">
    <property type="term" value="P:signal peptide processing"/>
    <property type="evidence" value="ECO:0007669"/>
    <property type="project" value="TreeGrafter"/>
</dbReference>
<keyword evidence="2" id="KW-0472">Membrane</keyword>
<feature type="transmembrane region" description="Helical" evidence="2">
    <location>
        <begin position="65"/>
        <end position="84"/>
    </location>
</feature>
<comment type="caution">
    <text evidence="4">The sequence shown here is derived from an EMBL/GenBank/DDBJ whole genome shotgun (WGS) entry which is preliminary data.</text>
</comment>
<dbReference type="Gene3D" id="1.20.120.1220">
    <property type="match status" value="1"/>
</dbReference>
<feature type="transmembrane region" description="Helical" evidence="2">
    <location>
        <begin position="125"/>
        <end position="147"/>
    </location>
</feature>
<feature type="transmembrane region" description="Helical" evidence="2">
    <location>
        <begin position="96"/>
        <end position="119"/>
    </location>
</feature>
<feature type="transmembrane region" description="Helical" evidence="2">
    <location>
        <begin position="168"/>
        <end position="193"/>
    </location>
</feature>
<protein>
    <recommendedName>
        <fullName evidence="3">Prepilin type IV endopeptidase peptidase domain-containing protein</fullName>
    </recommendedName>
</protein>
<gene>
    <name evidence="4" type="ORF">CDQ84_04700</name>
</gene>
<dbReference type="KEGG" id="cthd:CDO33_06710"/>
<evidence type="ECO:0000256" key="1">
    <source>
        <dbReference type="ARBA" id="ARBA00005801"/>
    </source>
</evidence>
<dbReference type="RefSeq" id="WP_103080564.1">
    <property type="nucleotide sequence ID" value="NZ_CP021850.1"/>
</dbReference>
<dbReference type="OrthoDB" id="9789291at2"/>
<dbReference type="Pfam" id="PF01478">
    <property type="entry name" value="Peptidase_A24"/>
    <property type="match status" value="1"/>
</dbReference>
<reference evidence="4 5" key="1">
    <citation type="submission" date="2017-06" db="EMBL/GenBank/DDBJ databases">
        <title>Investigating the central metabolism of Clostridium thermosuccinogenes.</title>
        <authorList>
            <person name="Koendjbiharie J.G."/>
            <person name="van Kranenburg R."/>
        </authorList>
    </citation>
    <scope>NUCLEOTIDE SEQUENCE [LARGE SCALE GENOMIC DNA]</scope>
    <source>
        <strain evidence="4 5">DSM 5806</strain>
    </source>
</reference>
<proteinExistence type="inferred from homology"/>
<evidence type="ECO:0000259" key="3">
    <source>
        <dbReference type="Pfam" id="PF01478"/>
    </source>
</evidence>
<feature type="transmembrane region" description="Helical" evidence="2">
    <location>
        <begin position="6"/>
        <end position="30"/>
    </location>
</feature>
<dbReference type="InterPro" id="IPR000045">
    <property type="entry name" value="Prepilin_IV_endopep_pep"/>
</dbReference>
<feature type="transmembrane region" description="Helical" evidence="2">
    <location>
        <begin position="42"/>
        <end position="59"/>
    </location>
</feature>
<evidence type="ECO:0000313" key="5">
    <source>
        <dbReference type="Proteomes" id="UP000236151"/>
    </source>
</evidence>
<organism evidence="4 5">
    <name type="scientific">Clostridium thermosuccinogenes</name>
    <dbReference type="NCBI Taxonomy" id="84032"/>
    <lineage>
        <taxon>Bacteria</taxon>
        <taxon>Bacillati</taxon>
        <taxon>Bacillota</taxon>
        <taxon>Clostridia</taxon>
        <taxon>Eubacteriales</taxon>
        <taxon>Clostridiaceae</taxon>
        <taxon>Clostridium</taxon>
    </lineage>
</organism>
<dbReference type="InterPro" id="IPR050882">
    <property type="entry name" value="Prepilin_peptidase/N-MTase"/>
</dbReference>
<keyword evidence="2" id="KW-1133">Transmembrane helix</keyword>
<keyword evidence="5" id="KW-1185">Reference proteome</keyword>
<feature type="transmembrane region" description="Helical" evidence="2">
    <location>
        <begin position="205"/>
        <end position="224"/>
    </location>
</feature>
<evidence type="ECO:0000256" key="2">
    <source>
        <dbReference type="SAM" id="Phobius"/>
    </source>
</evidence>
<name>A0A2K2FPL5_9CLOT</name>
<dbReference type="PANTHER" id="PTHR30487:SF0">
    <property type="entry name" value="PREPILIN LEADER PEPTIDASE_N-METHYLTRANSFERASE-RELATED"/>
    <property type="match status" value="1"/>
</dbReference>
<feature type="domain" description="Prepilin type IV endopeptidase peptidase" evidence="3">
    <location>
        <begin position="72"/>
        <end position="188"/>
    </location>
</feature>